<dbReference type="EMBL" id="FXAT01000019">
    <property type="protein sequence ID" value="SMG61084.1"/>
    <property type="molecule type" value="Genomic_DNA"/>
</dbReference>
<evidence type="ECO:0000313" key="1">
    <source>
        <dbReference type="EMBL" id="SMG61084.1"/>
    </source>
</evidence>
<dbReference type="Proteomes" id="UP000193228">
    <property type="component" value="Unassembled WGS sequence"/>
</dbReference>
<gene>
    <name evidence="1" type="ORF">SAMN06265784_11948</name>
</gene>
<sequence length="68" mass="7134">MQVDLQAFVEPEHGILPGICMSVVNSFRLASPKSVSIPSGSLTCPPATLSISTQVVLGALRAWAVAKR</sequence>
<evidence type="ECO:0000313" key="2">
    <source>
        <dbReference type="Proteomes" id="UP000193228"/>
    </source>
</evidence>
<keyword evidence="2" id="KW-1185">Reference proteome</keyword>
<accession>A0A1X7M5Q4</accession>
<protein>
    <submittedName>
        <fullName evidence="1">Uncharacterized protein</fullName>
    </submittedName>
</protein>
<reference evidence="2" key="1">
    <citation type="submission" date="2017-04" db="EMBL/GenBank/DDBJ databases">
        <authorList>
            <person name="Varghese N."/>
            <person name="Submissions S."/>
        </authorList>
    </citation>
    <scope>NUCLEOTIDE SEQUENCE [LARGE SCALE GENOMIC DNA]</scope>
    <source>
        <strain evidence="2">LMG 29540</strain>
    </source>
</reference>
<name>A0A1X7M5Q4_9BURK</name>
<dbReference type="AlphaFoldDB" id="A0A1X7M5Q4"/>
<organism evidence="1 2">
    <name type="scientific">Paraburkholderia susongensis</name>
    <dbReference type="NCBI Taxonomy" id="1515439"/>
    <lineage>
        <taxon>Bacteria</taxon>
        <taxon>Pseudomonadati</taxon>
        <taxon>Pseudomonadota</taxon>
        <taxon>Betaproteobacteria</taxon>
        <taxon>Burkholderiales</taxon>
        <taxon>Burkholderiaceae</taxon>
        <taxon>Paraburkholderia</taxon>
    </lineage>
</organism>
<proteinExistence type="predicted"/>